<proteinExistence type="predicted"/>
<dbReference type="Gene3D" id="4.10.410.40">
    <property type="match status" value="1"/>
</dbReference>
<dbReference type="AlphaFoldDB" id="A0A6M3JWV6"/>
<dbReference type="EMBL" id="MT142103">
    <property type="protein sequence ID" value="QJA74520.1"/>
    <property type="molecule type" value="Genomic_DNA"/>
</dbReference>
<sequence length="137" mass="14654">MTAATIPQAAFGVTISWDGHDLGYLLDVSYSGLSAETVDLSSMKSAYKVFVAGMLDGGEVTIPVRLITGDSSGQHHVLEDMKTRTGREVIITLPDATTWTFDAIATKFGDFTYGMNGAVDAVIVLKVTAEPQFSEED</sequence>
<evidence type="ECO:0008006" key="2">
    <source>
        <dbReference type="Google" id="ProtNLM"/>
    </source>
</evidence>
<name>A0A6M3JWV6_9ZZZZ</name>
<evidence type="ECO:0000313" key="1">
    <source>
        <dbReference type="EMBL" id="QJA74520.1"/>
    </source>
</evidence>
<gene>
    <name evidence="1" type="ORF">MM415A01985_0007</name>
</gene>
<accession>A0A6M3JWV6</accession>
<protein>
    <recommendedName>
        <fullName evidence="2">Tail protein</fullName>
    </recommendedName>
</protein>
<reference evidence="1" key="1">
    <citation type="submission" date="2020-03" db="EMBL/GenBank/DDBJ databases">
        <title>The deep terrestrial virosphere.</title>
        <authorList>
            <person name="Holmfeldt K."/>
            <person name="Nilsson E."/>
            <person name="Simone D."/>
            <person name="Lopez-Fernandez M."/>
            <person name="Wu X."/>
            <person name="de Brujin I."/>
            <person name="Lundin D."/>
            <person name="Andersson A."/>
            <person name="Bertilsson S."/>
            <person name="Dopson M."/>
        </authorList>
    </citation>
    <scope>NUCLEOTIDE SEQUENCE</scope>
    <source>
        <strain evidence="1">MM415A01985</strain>
    </source>
</reference>
<organism evidence="1">
    <name type="scientific">viral metagenome</name>
    <dbReference type="NCBI Taxonomy" id="1070528"/>
    <lineage>
        <taxon>unclassified sequences</taxon>
        <taxon>metagenomes</taxon>
        <taxon>organismal metagenomes</taxon>
    </lineage>
</organism>